<gene>
    <name evidence="2" type="ORF">GGQ68_001414</name>
</gene>
<keyword evidence="1" id="KW-0472">Membrane</keyword>
<name>A0A7W6GRM9_9RHOB</name>
<dbReference type="AlphaFoldDB" id="A0A7W6GRM9"/>
<evidence type="ECO:0000256" key="1">
    <source>
        <dbReference type="SAM" id="Phobius"/>
    </source>
</evidence>
<comment type="caution">
    <text evidence="2">The sequence shown here is derived from an EMBL/GenBank/DDBJ whole genome shotgun (WGS) entry which is preliminary data.</text>
</comment>
<keyword evidence="1" id="KW-1133">Transmembrane helix</keyword>
<feature type="transmembrane region" description="Helical" evidence="1">
    <location>
        <begin position="12"/>
        <end position="32"/>
    </location>
</feature>
<keyword evidence="3" id="KW-1185">Reference proteome</keyword>
<keyword evidence="1" id="KW-0812">Transmembrane</keyword>
<evidence type="ECO:0000313" key="3">
    <source>
        <dbReference type="Proteomes" id="UP000541426"/>
    </source>
</evidence>
<proteinExistence type="predicted"/>
<reference evidence="2 3" key="1">
    <citation type="submission" date="2020-08" db="EMBL/GenBank/DDBJ databases">
        <title>Genomic Encyclopedia of Type Strains, Phase IV (KMG-IV): sequencing the most valuable type-strain genomes for metagenomic binning, comparative biology and taxonomic classification.</title>
        <authorList>
            <person name="Goeker M."/>
        </authorList>
    </citation>
    <scope>NUCLEOTIDE SEQUENCE [LARGE SCALE GENOMIC DNA]</scope>
    <source>
        <strain evidence="2 3">DSM 102235</strain>
    </source>
</reference>
<sequence>MWDWVVSNSSGLNTLLNIAMLLVWIGYLQVFLMSFQRANRAMIHIDSAVQDGRDARCIIANMGSEAVYVVGVQVKLTDGDKTVASLVSDRSEHTLAVDKEFRGQTLQGPLAPGESLDVGSFRNLCSRAAYRLGQDLNLDNCTKVEITVAIAAQQAHRILGAHKSFSIEGDESANLSFRPDRILTEQISSRRRRKALEQRMLEISPE</sequence>
<accession>A0A7W6GRM9</accession>
<dbReference type="RefSeq" id="WP_183964319.1">
    <property type="nucleotide sequence ID" value="NZ_BAABBZ010000059.1"/>
</dbReference>
<organism evidence="2 3">
    <name type="scientific">Sagittula marina</name>
    <dbReference type="NCBI Taxonomy" id="943940"/>
    <lineage>
        <taxon>Bacteria</taxon>
        <taxon>Pseudomonadati</taxon>
        <taxon>Pseudomonadota</taxon>
        <taxon>Alphaproteobacteria</taxon>
        <taxon>Rhodobacterales</taxon>
        <taxon>Roseobacteraceae</taxon>
        <taxon>Sagittula</taxon>
    </lineage>
</organism>
<evidence type="ECO:0000313" key="2">
    <source>
        <dbReference type="EMBL" id="MBB3985085.1"/>
    </source>
</evidence>
<protein>
    <submittedName>
        <fullName evidence="2">Uncharacterized protein</fullName>
    </submittedName>
</protein>
<dbReference type="EMBL" id="JACIEJ010000003">
    <property type="protein sequence ID" value="MBB3985085.1"/>
    <property type="molecule type" value="Genomic_DNA"/>
</dbReference>
<dbReference type="Proteomes" id="UP000541426">
    <property type="component" value="Unassembled WGS sequence"/>
</dbReference>